<dbReference type="Proteomes" id="UP000239156">
    <property type="component" value="Unassembled WGS sequence"/>
</dbReference>
<sequence>MGESQGSENNKPVKKLSSIESEIFGADAVANDLNTEIEQYLSKPNQKRNCNILYYSSQNRKIYPSLATMAKCFLSNPATSAASERVFSRSKTIIGLQRHSLSPASIEHVLCVKEWYQSFAQMMDTSSVTLPAAPSDDDKSDKDED</sequence>
<dbReference type="VEuPathDB" id="FungiDB:PSHT_00550"/>
<dbReference type="AlphaFoldDB" id="A0A2S4UHE7"/>
<accession>A0A2S4UHE7</accession>
<comment type="caution">
    <text evidence="2">The sequence shown here is derived from an EMBL/GenBank/DDBJ whole genome shotgun (WGS) entry which is preliminary data.</text>
</comment>
<dbReference type="InterPro" id="IPR012337">
    <property type="entry name" value="RNaseH-like_sf"/>
</dbReference>
<dbReference type="GO" id="GO:0046983">
    <property type="term" value="F:protein dimerization activity"/>
    <property type="evidence" value="ECO:0007669"/>
    <property type="project" value="InterPro"/>
</dbReference>
<dbReference type="PANTHER" id="PTHR47611:SF1">
    <property type="entry name" value="CCHC-TYPE DOMAIN-CONTAINING PROTEIN"/>
    <property type="match status" value="1"/>
</dbReference>
<evidence type="ECO:0000313" key="2">
    <source>
        <dbReference type="EMBL" id="POV96743.1"/>
    </source>
</evidence>
<dbReference type="PANTHER" id="PTHR47611">
    <property type="entry name" value="HAT DIMERISATION DOMAIN, C-TERMINAL"/>
    <property type="match status" value="1"/>
</dbReference>
<gene>
    <name evidence="2" type="ORF">PSTT_15441</name>
</gene>
<dbReference type="InterPro" id="IPR008906">
    <property type="entry name" value="HATC_C_dom"/>
</dbReference>
<dbReference type="Pfam" id="PF05699">
    <property type="entry name" value="Dimer_Tnp_hAT"/>
    <property type="match status" value="1"/>
</dbReference>
<feature type="domain" description="HAT C-terminal dimerisation" evidence="1">
    <location>
        <begin position="36"/>
        <end position="116"/>
    </location>
</feature>
<evidence type="ECO:0000313" key="3">
    <source>
        <dbReference type="Proteomes" id="UP000239156"/>
    </source>
</evidence>
<evidence type="ECO:0000259" key="1">
    <source>
        <dbReference type="Pfam" id="PF05699"/>
    </source>
</evidence>
<organism evidence="2 3">
    <name type="scientific">Puccinia striiformis</name>
    <dbReference type="NCBI Taxonomy" id="27350"/>
    <lineage>
        <taxon>Eukaryota</taxon>
        <taxon>Fungi</taxon>
        <taxon>Dikarya</taxon>
        <taxon>Basidiomycota</taxon>
        <taxon>Pucciniomycotina</taxon>
        <taxon>Pucciniomycetes</taxon>
        <taxon>Pucciniales</taxon>
        <taxon>Pucciniaceae</taxon>
        <taxon>Puccinia</taxon>
    </lineage>
</organism>
<reference evidence="2" key="1">
    <citation type="submission" date="2017-12" db="EMBL/GenBank/DDBJ databases">
        <title>Gene loss provides genomic basis for host adaptation in cereal stripe rust fungi.</title>
        <authorList>
            <person name="Xia C."/>
        </authorList>
    </citation>
    <scope>NUCLEOTIDE SEQUENCE [LARGE SCALE GENOMIC DNA]</scope>
    <source>
        <strain evidence="2">93-210</strain>
    </source>
</reference>
<keyword evidence="3" id="KW-1185">Reference proteome</keyword>
<protein>
    <recommendedName>
        <fullName evidence="1">HAT C-terminal dimerisation domain-containing protein</fullName>
    </recommendedName>
</protein>
<dbReference type="SUPFAM" id="SSF53098">
    <property type="entry name" value="Ribonuclease H-like"/>
    <property type="match status" value="1"/>
</dbReference>
<dbReference type="VEuPathDB" id="FungiDB:PSTT_15441"/>
<dbReference type="EMBL" id="PKSL01000286">
    <property type="protein sequence ID" value="POV96743.1"/>
    <property type="molecule type" value="Genomic_DNA"/>
</dbReference>
<proteinExistence type="predicted"/>
<name>A0A2S4UHE7_9BASI</name>